<dbReference type="Pfam" id="PF06831">
    <property type="entry name" value="H2TH"/>
    <property type="match status" value="1"/>
</dbReference>
<dbReference type="EMBL" id="RZNY01000002">
    <property type="protein sequence ID" value="RUT48343.1"/>
    <property type="molecule type" value="Genomic_DNA"/>
</dbReference>
<keyword evidence="4" id="KW-0227">DNA damage</keyword>
<comment type="catalytic activity">
    <reaction evidence="1">
        <text>Hydrolysis of DNA containing ring-opened 7-methylguanine residues, releasing 2,6-diamino-4-hydroxy-5-(N-methyl)formamidopyrimidine.</text>
        <dbReference type="EC" id="3.2.2.23"/>
    </reaction>
</comment>
<evidence type="ECO:0000256" key="2">
    <source>
        <dbReference type="ARBA" id="ARBA00009409"/>
    </source>
</evidence>
<name>A0A3S1BVD6_9BACL</name>
<dbReference type="GO" id="GO:0003906">
    <property type="term" value="F:DNA-(apurinic or apyrimidinic site) endonuclease activity"/>
    <property type="evidence" value="ECO:0007669"/>
    <property type="project" value="InterPro"/>
</dbReference>
<dbReference type="SUPFAM" id="SSF46946">
    <property type="entry name" value="S13-like H2TH domain"/>
    <property type="match status" value="1"/>
</dbReference>
<accession>A0A3S1BVD6</accession>
<dbReference type="InterPro" id="IPR010979">
    <property type="entry name" value="Ribosomal_uS13-like_H2TH"/>
</dbReference>
<dbReference type="Proteomes" id="UP000279446">
    <property type="component" value="Unassembled WGS sequence"/>
</dbReference>
<dbReference type="SMART" id="SM01232">
    <property type="entry name" value="H2TH"/>
    <property type="match status" value="1"/>
</dbReference>
<dbReference type="GO" id="GO:0016829">
    <property type="term" value="F:lyase activity"/>
    <property type="evidence" value="ECO:0007669"/>
    <property type="project" value="UniProtKB-KW"/>
</dbReference>
<sequence length="272" mass="31190">MPELPEMENYRIQLSKHILDLPITEVVVNREKSINKDTETFRSELTRRQVIFVERRGKYLLFHLDNGRRLMLHLMLGGLMYLGSREDRPDRTTQIEIGFGQDMVLYFIGLRLGHLHLHSAKEVEEILSHLGPEPLDRRMNETRFNTIFGKRRGSLKTALLNQDVIAGIGNCYADEIAFAAGLKPSAKLQYLNEEDLSRLYHAMREVLIFATEAGGYMEMPFMSGDTLTGGSNDLCRVYDREGETCPRCGDMIIKGEMNGRKVFYSPGCQHDR</sequence>
<evidence type="ECO:0000256" key="9">
    <source>
        <dbReference type="ARBA" id="ARBA00023204"/>
    </source>
</evidence>
<evidence type="ECO:0000256" key="13">
    <source>
        <dbReference type="PROSITE-ProRule" id="PRU00391"/>
    </source>
</evidence>
<keyword evidence="11" id="KW-0511">Multifunctional enzyme</keyword>
<dbReference type="PANTHER" id="PTHR22993">
    <property type="entry name" value="FORMAMIDOPYRIMIDINE-DNA GLYCOSYLASE"/>
    <property type="match status" value="1"/>
</dbReference>
<keyword evidence="3" id="KW-0479">Metal-binding</keyword>
<dbReference type="SMART" id="SM00898">
    <property type="entry name" value="Fapy_DNA_glyco"/>
    <property type="match status" value="1"/>
</dbReference>
<evidence type="ECO:0000256" key="7">
    <source>
        <dbReference type="ARBA" id="ARBA00022833"/>
    </source>
</evidence>
<evidence type="ECO:0000256" key="1">
    <source>
        <dbReference type="ARBA" id="ARBA00001668"/>
    </source>
</evidence>
<feature type="domain" description="FPG-type" evidence="14">
    <location>
        <begin position="236"/>
        <end position="270"/>
    </location>
</feature>
<dbReference type="OrthoDB" id="9800855at2"/>
<dbReference type="InterPro" id="IPR035937">
    <property type="entry name" value="FPG_N"/>
</dbReference>
<dbReference type="AlphaFoldDB" id="A0A3S1BVD6"/>
<dbReference type="PANTHER" id="PTHR22993:SF9">
    <property type="entry name" value="FORMAMIDOPYRIMIDINE-DNA GLYCOSYLASE"/>
    <property type="match status" value="1"/>
</dbReference>
<evidence type="ECO:0000256" key="8">
    <source>
        <dbReference type="ARBA" id="ARBA00023125"/>
    </source>
</evidence>
<evidence type="ECO:0000256" key="5">
    <source>
        <dbReference type="ARBA" id="ARBA00022771"/>
    </source>
</evidence>
<evidence type="ECO:0000256" key="4">
    <source>
        <dbReference type="ARBA" id="ARBA00022763"/>
    </source>
</evidence>
<comment type="similarity">
    <text evidence="2">Belongs to the FPG family.</text>
</comment>
<evidence type="ECO:0000256" key="12">
    <source>
        <dbReference type="ARBA" id="ARBA00023295"/>
    </source>
</evidence>
<dbReference type="InterPro" id="IPR012319">
    <property type="entry name" value="FPG_cat"/>
</dbReference>
<evidence type="ECO:0000256" key="10">
    <source>
        <dbReference type="ARBA" id="ARBA00023239"/>
    </source>
</evidence>
<dbReference type="PROSITE" id="PS51068">
    <property type="entry name" value="FPG_CAT"/>
    <property type="match status" value="1"/>
</dbReference>
<dbReference type="GO" id="GO:0034039">
    <property type="term" value="F:8-oxo-7,8-dihydroguanine DNA N-glycosylase activity"/>
    <property type="evidence" value="ECO:0007669"/>
    <property type="project" value="TreeGrafter"/>
</dbReference>
<feature type="domain" description="Formamidopyrimidine-DNA glycosylase catalytic" evidence="15">
    <location>
        <begin position="2"/>
        <end position="145"/>
    </location>
</feature>
<dbReference type="Gene3D" id="3.20.190.10">
    <property type="entry name" value="MutM-like, N-terminal"/>
    <property type="match status" value="1"/>
</dbReference>
<keyword evidence="6" id="KW-0378">Hydrolase</keyword>
<dbReference type="PROSITE" id="PS51066">
    <property type="entry name" value="ZF_FPG_2"/>
    <property type="match status" value="1"/>
</dbReference>
<protein>
    <submittedName>
        <fullName evidence="16">Fpg/Nei family DNA glycosylase</fullName>
    </submittedName>
</protein>
<evidence type="ECO:0000256" key="3">
    <source>
        <dbReference type="ARBA" id="ARBA00022723"/>
    </source>
</evidence>
<evidence type="ECO:0000259" key="15">
    <source>
        <dbReference type="PROSITE" id="PS51068"/>
    </source>
</evidence>
<reference evidence="16 17" key="1">
    <citation type="submission" date="2018-12" db="EMBL/GenBank/DDBJ databases">
        <authorList>
            <person name="Sun L."/>
            <person name="Chen Z."/>
        </authorList>
    </citation>
    <scope>NUCLEOTIDE SEQUENCE [LARGE SCALE GENOMIC DNA]</scope>
    <source>
        <strain evidence="16 17">DSM 15890</strain>
    </source>
</reference>
<evidence type="ECO:0000259" key="14">
    <source>
        <dbReference type="PROSITE" id="PS51066"/>
    </source>
</evidence>
<dbReference type="InterPro" id="IPR000214">
    <property type="entry name" value="Znf_DNA_glyclase/AP_lyase"/>
</dbReference>
<keyword evidence="12" id="KW-0326">Glycosidase</keyword>
<comment type="caution">
    <text evidence="16">The sequence shown here is derived from an EMBL/GenBank/DDBJ whole genome shotgun (WGS) entry which is preliminary data.</text>
</comment>
<evidence type="ECO:0000313" key="17">
    <source>
        <dbReference type="Proteomes" id="UP000279446"/>
    </source>
</evidence>
<dbReference type="Gene3D" id="1.10.8.50">
    <property type="match status" value="1"/>
</dbReference>
<dbReference type="SUPFAM" id="SSF57716">
    <property type="entry name" value="Glucocorticoid receptor-like (DNA-binding domain)"/>
    <property type="match status" value="1"/>
</dbReference>
<keyword evidence="10" id="KW-0456">Lyase</keyword>
<keyword evidence="17" id="KW-1185">Reference proteome</keyword>
<dbReference type="Pfam" id="PF01149">
    <property type="entry name" value="Fapy_DNA_glyco"/>
    <property type="match status" value="1"/>
</dbReference>
<evidence type="ECO:0000256" key="11">
    <source>
        <dbReference type="ARBA" id="ARBA00023268"/>
    </source>
</evidence>
<keyword evidence="9" id="KW-0234">DNA repair</keyword>
<dbReference type="GO" id="GO:0008270">
    <property type="term" value="F:zinc ion binding"/>
    <property type="evidence" value="ECO:0007669"/>
    <property type="project" value="UniProtKB-KW"/>
</dbReference>
<dbReference type="GO" id="GO:0003684">
    <property type="term" value="F:damaged DNA binding"/>
    <property type="evidence" value="ECO:0007669"/>
    <property type="project" value="InterPro"/>
</dbReference>
<keyword evidence="7" id="KW-0862">Zinc</keyword>
<keyword evidence="8" id="KW-0238">DNA-binding</keyword>
<organism evidence="16 17">
    <name type="scientific">Paenibacillus anaericanus</name>
    <dbReference type="NCBI Taxonomy" id="170367"/>
    <lineage>
        <taxon>Bacteria</taxon>
        <taxon>Bacillati</taxon>
        <taxon>Bacillota</taxon>
        <taxon>Bacilli</taxon>
        <taxon>Bacillales</taxon>
        <taxon>Paenibacillaceae</taxon>
        <taxon>Paenibacillus</taxon>
    </lineage>
</organism>
<evidence type="ECO:0000256" key="6">
    <source>
        <dbReference type="ARBA" id="ARBA00022801"/>
    </source>
</evidence>
<gene>
    <name evidence="16" type="ORF">EJP82_03050</name>
</gene>
<evidence type="ECO:0000313" key="16">
    <source>
        <dbReference type="EMBL" id="RUT48343.1"/>
    </source>
</evidence>
<dbReference type="GO" id="GO:0006284">
    <property type="term" value="P:base-excision repair"/>
    <property type="evidence" value="ECO:0007669"/>
    <property type="project" value="InterPro"/>
</dbReference>
<proteinExistence type="inferred from homology"/>
<dbReference type="SUPFAM" id="SSF81624">
    <property type="entry name" value="N-terminal domain of MutM-like DNA repair proteins"/>
    <property type="match status" value="1"/>
</dbReference>
<dbReference type="RefSeq" id="WP_127190552.1">
    <property type="nucleotide sequence ID" value="NZ_RZNY01000002.1"/>
</dbReference>
<keyword evidence="5 13" id="KW-0863">Zinc-finger</keyword>
<dbReference type="InterPro" id="IPR015886">
    <property type="entry name" value="H2TH_FPG"/>
</dbReference>